<evidence type="ECO:0000256" key="1">
    <source>
        <dbReference type="SAM" id="MobiDB-lite"/>
    </source>
</evidence>
<proteinExistence type="predicted"/>
<gene>
    <name evidence="2" type="ORF">NCTC13038_00907</name>
</gene>
<evidence type="ECO:0000313" key="2">
    <source>
        <dbReference type="EMBL" id="VFS66746.1"/>
    </source>
</evidence>
<dbReference type="EMBL" id="CAADJG010000002">
    <property type="protein sequence ID" value="VFS66746.1"/>
    <property type="molecule type" value="Genomic_DNA"/>
</dbReference>
<dbReference type="AlphaFoldDB" id="A0A485B236"/>
<evidence type="ECO:0000313" key="3">
    <source>
        <dbReference type="Proteomes" id="UP000332594"/>
    </source>
</evidence>
<protein>
    <submittedName>
        <fullName evidence="2">Uncharacterized protein</fullName>
    </submittedName>
</protein>
<reference evidence="2 3" key="1">
    <citation type="submission" date="2019-03" db="EMBL/GenBank/DDBJ databases">
        <authorList>
            <consortium name="Pathogen Informatics"/>
        </authorList>
    </citation>
    <scope>NUCLEOTIDE SEQUENCE [LARGE SCALE GENOMIC DNA]</scope>
    <source>
        <strain evidence="2 3">NCTC13038</strain>
    </source>
</reference>
<organism evidence="2 3">
    <name type="scientific">Raoultella terrigena</name>
    <name type="common">Klebsiella terrigena</name>
    <dbReference type="NCBI Taxonomy" id="577"/>
    <lineage>
        <taxon>Bacteria</taxon>
        <taxon>Pseudomonadati</taxon>
        <taxon>Pseudomonadota</taxon>
        <taxon>Gammaproteobacteria</taxon>
        <taxon>Enterobacterales</taxon>
        <taxon>Enterobacteriaceae</taxon>
        <taxon>Klebsiella/Raoultella group</taxon>
        <taxon>Raoultella</taxon>
    </lineage>
</organism>
<name>A0A485B236_RAOTE</name>
<accession>A0A485B236</accession>
<dbReference type="Proteomes" id="UP000332594">
    <property type="component" value="Unassembled WGS sequence"/>
</dbReference>
<feature type="region of interest" description="Disordered" evidence="1">
    <location>
        <begin position="32"/>
        <end position="67"/>
    </location>
</feature>
<sequence length="67" mass="7865">MISNPLTLRVSQLKVRIKYAYDLRDIIRMNSTRGNRRKRTSKDDGKNIPKRLKLSGSNRVRIRSVHS</sequence>